<reference evidence="5 6" key="1">
    <citation type="submission" date="2012-02" db="EMBL/GenBank/DDBJ databases">
        <title>Complete genome sequence of Actinoplanes missouriensis 431 (= NBRC 102363).</title>
        <authorList>
            <person name="Ohnishi Y."/>
            <person name="Ishikawa J."/>
            <person name="Sekine M."/>
            <person name="Hosoyama A."/>
            <person name="Harada T."/>
            <person name="Narita H."/>
            <person name="Hata T."/>
            <person name="Konno Y."/>
            <person name="Tutikane K."/>
            <person name="Fujita N."/>
            <person name="Horinouchi S."/>
            <person name="Hayakawa M."/>
        </authorList>
    </citation>
    <scope>NUCLEOTIDE SEQUENCE [LARGE SCALE GENOMIC DNA]</scope>
    <source>
        <strain evidence="6">ATCC 14538 / DSM 43046 / CBS 188.64 / JCM 3121 / NBRC 102363 / NCIMB 12654 / NRRL B-3342 / UNCC 431</strain>
    </source>
</reference>
<evidence type="ECO:0000256" key="2">
    <source>
        <dbReference type="ARBA" id="ARBA00007161"/>
    </source>
</evidence>
<dbReference type="InterPro" id="IPR031905">
    <property type="entry name" value="Flotillin_C"/>
</dbReference>
<dbReference type="InterPro" id="IPR036013">
    <property type="entry name" value="Band_7/SPFH_dom_sf"/>
</dbReference>
<dbReference type="SMART" id="SM00244">
    <property type="entry name" value="PHB"/>
    <property type="match status" value="1"/>
</dbReference>
<keyword evidence="3" id="KW-0472">Membrane</keyword>
<keyword evidence="6" id="KW-1185">Reference proteome</keyword>
<evidence type="ECO:0000313" key="6">
    <source>
        <dbReference type="Proteomes" id="UP000007882"/>
    </source>
</evidence>
<proteinExistence type="inferred from homology"/>
<dbReference type="GO" id="GO:0005886">
    <property type="term" value="C:plasma membrane"/>
    <property type="evidence" value="ECO:0007669"/>
    <property type="project" value="TreeGrafter"/>
</dbReference>
<dbReference type="Gene3D" id="3.30.479.30">
    <property type="entry name" value="Band 7 domain"/>
    <property type="match status" value="1"/>
</dbReference>
<dbReference type="Proteomes" id="UP000007882">
    <property type="component" value="Chromosome"/>
</dbReference>
<dbReference type="CDD" id="cd03399">
    <property type="entry name" value="SPFH_flotillin"/>
    <property type="match status" value="1"/>
</dbReference>
<dbReference type="SUPFAM" id="SSF117892">
    <property type="entry name" value="Band 7/SPFH domain"/>
    <property type="match status" value="1"/>
</dbReference>
<gene>
    <name evidence="5" type="ordered locus">AMIS_46090</name>
</gene>
<dbReference type="STRING" id="512565.AMIS_46090"/>
<dbReference type="EMBL" id="AP012319">
    <property type="protein sequence ID" value="BAL89829.1"/>
    <property type="molecule type" value="Genomic_DNA"/>
</dbReference>
<comment type="similarity">
    <text evidence="2">Belongs to the band 7/mec-2 family. Flotillin subfamily.</text>
</comment>
<dbReference type="InterPro" id="IPR027705">
    <property type="entry name" value="Flotillin_fam"/>
</dbReference>
<accession>I0H9Z2</accession>
<dbReference type="Pfam" id="PF15975">
    <property type="entry name" value="Flot"/>
    <property type="match status" value="1"/>
</dbReference>
<evidence type="ECO:0000313" key="5">
    <source>
        <dbReference type="EMBL" id="BAL89829.1"/>
    </source>
</evidence>
<dbReference type="eggNOG" id="COG2268">
    <property type="taxonomic scope" value="Bacteria"/>
</dbReference>
<dbReference type="Pfam" id="PF01145">
    <property type="entry name" value="Band_7"/>
    <property type="match status" value="1"/>
</dbReference>
<organism evidence="5 6">
    <name type="scientific">Actinoplanes missouriensis (strain ATCC 14538 / DSM 43046 / CBS 188.64 / JCM 3121 / NBRC 102363 / NCIMB 12654 / NRRL B-3342 / UNCC 431)</name>
    <dbReference type="NCBI Taxonomy" id="512565"/>
    <lineage>
        <taxon>Bacteria</taxon>
        <taxon>Bacillati</taxon>
        <taxon>Actinomycetota</taxon>
        <taxon>Actinomycetes</taxon>
        <taxon>Micromonosporales</taxon>
        <taxon>Micromonosporaceae</taxon>
        <taxon>Actinoplanes</taxon>
    </lineage>
</organism>
<dbReference type="GO" id="GO:0072659">
    <property type="term" value="P:protein localization to plasma membrane"/>
    <property type="evidence" value="ECO:0007669"/>
    <property type="project" value="TreeGrafter"/>
</dbReference>
<protein>
    <recommendedName>
        <fullName evidence="4">Band 7 domain-containing protein</fullName>
    </recommendedName>
</protein>
<feature type="domain" description="Band 7" evidence="4">
    <location>
        <begin position="24"/>
        <end position="204"/>
    </location>
</feature>
<dbReference type="PANTHER" id="PTHR13806">
    <property type="entry name" value="FLOTILLIN-RELATED"/>
    <property type="match status" value="1"/>
</dbReference>
<dbReference type="AlphaFoldDB" id="I0H9Z2"/>
<dbReference type="HOGENOM" id="CLU_038134_0_1_11"/>
<evidence type="ECO:0000256" key="3">
    <source>
        <dbReference type="ARBA" id="ARBA00023136"/>
    </source>
</evidence>
<dbReference type="KEGG" id="ams:AMIS_46090"/>
<evidence type="ECO:0000259" key="4">
    <source>
        <dbReference type="SMART" id="SM00244"/>
    </source>
</evidence>
<dbReference type="PANTHER" id="PTHR13806:SF46">
    <property type="entry name" value="FLOTILLIN-1-RELATED"/>
    <property type="match status" value="1"/>
</dbReference>
<sequence length="517" mass="54044">MSPLLISIAGVVLLVVLLVLFVLSRIKVAGPNEAFIITGRKGRVTQSADGTSSTDLSGQKVVMGASVFVMPVVQRLQSLDLSSRRIDVSIKGAVSKQGIRAELHGVAIVKVGGTEDAIRAAAQRFLHQQDEIEDFTREVLAGALRSIVGRLTVEEIIRDRAAFASAVAEEAEHSMTNQGLVLDTFQLQDILAEGSYLQDLGRPEAARVLKDAAIAEARARQAAEQERLLAEEAIAEAERNLALKKAGIQAEIDAAKAKSDAAGPLAQAERDQAILAEQQKVAERNAELKQRQLDTEVRKPADAARYKVEQEAEAARNASVIGADAQRQATIAAAQASAEQARLTGEGERARRAALAEAHAIEGAKEGEAEQRRRTAIAEAIEREGAAEAAAILARGQAEAEAMARKADAFAAYGEAAVLDLLVKVLPQVVEAAAAPMGAIDKMTVISTDGASSLTKSVANNVAQGLQLGTDLTGVDLAGLLAKLGSAGVAAKSGAAMSGAATSVADENGRTLDSEVR</sequence>
<name>I0H9Z2_ACTM4</name>
<dbReference type="PATRIC" id="fig|512565.3.peg.4594"/>
<evidence type="ECO:0000256" key="1">
    <source>
        <dbReference type="ARBA" id="ARBA00004370"/>
    </source>
</evidence>
<dbReference type="RefSeq" id="WP_014444718.1">
    <property type="nucleotide sequence ID" value="NC_017093.1"/>
</dbReference>
<dbReference type="InterPro" id="IPR001107">
    <property type="entry name" value="Band_7"/>
</dbReference>
<comment type="subcellular location">
    <subcellularLocation>
        <location evidence="1">Membrane</location>
    </subcellularLocation>
</comment>
<dbReference type="GO" id="GO:0002020">
    <property type="term" value="F:protease binding"/>
    <property type="evidence" value="ECO:0007669"/>
    <property type="project" value="TreeGrafter"/>
</dbReference>